<keyword evidence="4" id="KW-0808">Transferase</keyword>
<dbReference type="KEGG" id="mku:I2456_19520"/>
<evidence type="ECO:0000256" key="4">
    <source>
        <dbReference type="ARBA" id="ARBA00022679"/>
    </source>
</evidence>
<evidence type="ECO:0000313" key="13">
    <source>
        <dbReference type="Proteomes" id="UP000663583"/>
    </source>
</evidence>
<evidence type="ECO:0000256" key="8">
    <source>
        <dbReference type="SAM" id="Phobius"/>
    </source>
</evidence>
<dbReference type="PANTHER" id="PTHR33908">
    <property type="entry name" value="MANNOSYLTRANSFERASE YKCB-RELATED"/>
    <property type="match status" value="1"/>
</dbReference>
<evidence type="ECO:0000256" key="7">
    <source>
        <dbReference type="ARBA" id="ARBA00023136"/>
    </source>
</evidence>
<evidence type="ECO:0000256" key="5">
    <source>
        <dbReference type="ARBA" id="ARBA00022692"/>
    </source>
</evidence>
<dbReference type="Proteomes" id="UP000663583">
    <property type="component" value="Chromosome"/>
</dbReference>
<reference evidence="11" key="3">
    <citation type="submission" date="2020-11" db="EMBL/GenBank/DDBJ databases">
        <title>Intraspecies plasmid and genomic variation of Mycobacterium kubicae revealed by the complete genome sequences of two clinical isolates.</title>
        <authorList>
            <person name="Hendrix J.R."/>
            <person name="Epperson L.E."/>
            <person name="Honda J.R."/>
            <person name="Strong M."/>
        </authorList>
    </citation>
    <scope>NUCLEOTIDE SEQUENCE</scope>
    <source>
        <strain evidence="11">JCM 13573</strain>
    </source>
</reference>
<proteinExistence type="predicted"/>
<feature type="transmembrane region" description="Helical" evidence="8">
    <location>
        <begin position="300"/>
        <end position="328"/>
    </location>
</feature>
<reference evidence="10" key="2">
    <citation type="submission" date="2020-02" db="EMBL/GenBank/DDBJ databases">
        <authorList>
            <person name="Matsumoto Y."/>
            <person name="Kinjo T."/>
            <person name="Motooka D."/>
            <person name="Nabeya D."/>
            <person name="Jung N."/>
            <person name="Uechi K."/>
            <person name="Horii T."/>
            <person name="Iida T."/>
            <person name="Fujita J."/>
            <person name="Nakamura S."/>
        </authorList>
    </citation>
    <scope>NUCLEOTIDE SEQUENCE</scope>
    <source>
        <strain evidence="10">JCM 13573</strain>
    </source>
</reference>
<dbReference type="Pfam" id="PF13231">
    <property type="entry name" value="PMT_2"/>
    <property type="match status" value="1"/>
</dbReference>
<feature type="transmembrane region" description="Helical" evidence="8">
    <location>
        <begin position="139"/>
        <end position="157"/>
    </location>
</feature>
<evidence type="ECO:0000313" key="10">
    <source>
        <dbReference type="EMBL" id="GFG67385.1"/>
    </source>
</evidence>
<dbReference type="GO" id="GO:0005886">
    <property type="term" value="C:plasma membrane"/>
    <property type="evidence" value="ECO:0007669"/>
    <property type="project" value="UniProtKB-SubCell"/>
</dbReference>
<dbReference type="GO" id="GO:0016763">
    <property type="term" value="F:pentosyltransferase activity"/>
    <property type="evidence" value="ECO:0007669"/>
    <property type="project" value="TreeGrafter"/>
</dbReference>
<evidence type="ECO:0000256" key="2">
    <source>
        <dbReference type="ARBA" id="ARBA00022475"/>
    </source>
</evidence>
<feature type="transmembrane region" description="Helical" evidence="8">
    <location>
        <begin position="169"/>
        <end position="194"/>
    </location>
</feature>
<dbReference type="EMBL" id="CP065047">
    <property type="protein sequence ID" value="QPI36645.1"/>
    <property type="molecule type" value="Genomic_DNA"/>
</dbReference>
<keyword evidence="6 8" id="KW-1133">Transmembrane helix</keyword>
<feature type="transmembrane region" description="Helical" evidence="8">
    <location>
        <begin position="114"/>
        <end position="132"/>
    </location>
</feature>
<keyword evidence="7 8" id="KW-0472">Membrane</keyword>
<reference evidence="10 12" key="1">
    <citation type="journal article" date="2019" name="Emerg. Microbes Infect.">
        <title>Comprehensive subspecies identification of 175 nontuberculous mycobacteria species based on 7547 genomic profiles.</title>
        <authorList>
            <person name="Matsumoto Y."/>
            <person name="Kinjo T."/>
            <person name="Motooka D."/>
            <person name="Nabeya D."/>
            <person name="Jung N."/>
            <person name="Uechi K."/>
            <person name="Horii T."/>
            <person name="Iida T."/>
            <person name="Fujita J."/>
            <person name="Nakamura S."/>
        </authorList>
    </citation>
    <scope>NUCLEOTIDE SEQUENCE [LARGE SCALE GENOMIC DNA]</scope>
    <source>
        <strain evidence="10 12">JCM 13573</strain>
    </source>
</reference>
<feature type="transmembrane region" description="Helical" evidence="8">
    <location>
        <begin position="206"/>
        <end position="226"/>
    </location>
</feature>
<accession>A0AAX1J824</accession>
<dbReference type="RefSeq" id="WP_085074867.1">
    <property type="nucleotide sequence ID" value="NZ_BLKU01000005.1"/>
</dbReference>
<evidence type="ECO:0000313" key="12">
    <source>
        <dbReference type="Proteomes" id="UP000465306"/>
    </source>
</evidence>
<gene>
    <name evidence="11" type="ORF">I2456_19520</name>
    <name evidence="10" type="ORF">MKUB_48750</name>
</gene>
<evidence type="ECO:0000256" key="1">
    <source>
        <dbReference type="ARBA" id="ARBA00004651"/>
    </source>
</evidence>
<dbReference type="GO" id="GO:0009103">
    <property type="term" value="P:lipopolysaccharide biosynthetic process"/>
    <property type="evidence" value="ECO:0007669"/>
    <property type="project" value="UniProtKB-ARBA"/>
</dbReference>
<sequence length="495" mass="51643">MTPARRDKLVLVALLVLAATLRLIGLPGRGEWDDDQGIEMLAMLSWVRDGQIPALGPVSSTLTVHHGVGFYWILAPAAFLTDAHPVAAAVTLALLGIAGVAAVWWLGATVGGPLAGHLAALLMALSPSAITASTFVWNANIVAPGAALAAAAAWHAWRTQHARWWLLSAAGAVVTLNGHLLAALAVPSFVVLLVADVLRRDRAQRVRMLVPILGATVIMAVGYLSALSHEFGGIAAYFSAEEHGGPAMLTRLRIIGLRVLAWPLTGFAEKPTVQSVAAALLTVLALGFACFAGPGTTRQFGWWTTATAIWAVLALSVIAPTLAIPFVGLPTDQYHTWLDPILFAAIGVAGGRLCAPGMALTRKAAGGVLVGGCVALTVTCLPPLASPDGGWPRAAETATRIRALTGDHSIAVTGVEKSGAAIELPLRRQWVPIAPPATADFLVVTCDPLFFHSTVLTCGGPAEAAYARWIGFPTARVVSRFADGPRRVISLFASH</sequence>
<feature type="transmembrane region" description="Helical" evidence="8">
    <location>
        <begin position="272"/>
        <end position="293"/>
    </location>
</feature>
<comment type="subcellular location">
    <subcellularLocation>
        <location evidence="1">Cell membrane</location>
        <topology evidence="1">Multi-pass membrane protein</topology>
    </subcellularLocation>
</comment>
<keyword evidence="5 8" id="KW-0812">Transmembrane</keyword>
<name>A0AAX1J824_9MYCO</name>
<organism evidence="11 13">
    <name type="scientific">Mycobacterium kubicae</name>
    <dbReference type="NCBI Taxonomy" id="120959"/>
    <lineage>
        <taxon>Bacteria</taxon>
        <taxon>Bacillati</taxon>
        <taxon>Actinomycetota</taxon>
        <taxon>Actinomycetes</taxon>
        <taxon>Mycobacteriales</taxon>
        <taxon>Mycobacteriaceae</taxon>
        <taxon>Mycobacterium</taxon>
        <taxon>Mycobacterium simiae complex</taxon>
    </lineage>
</organism>
<feature type="domain" description="Glycosyltransferase RgtA/B/C/D-like" evidence="9">
    <location>
        <begin position="66"/>
        <end position="219"/>
    </location>
</feature>
<protein>
    <submittedName>
        <fullName evidence="11">Glycosyltransferase family 39 protein</fullName>
    </submittedName>
</protein>
<dbReference type="InterPro" id="IPR038731">
    <property type="entry name" value="RgtA/B/C-like"/>
</dbReference>
<dbReference type="Proteomes" id="UP000465306">
    <property type="component" value="Unassembled WGS sequence"/>
</dbReference>
<feature type="transmembrane region" description="Helical" evidence="8">
    <location>
        <begin position="86"/>
        <end position="108"/>
    </location>
</feature>
<dbReference type="PANTHER" id="PTHR33908:SF3">
    <property type="entry name" value="UNDECAPRENYL PHOSPHATE-ALPHA-4-AMINO-4-DEOXY-L-ARABINOSE ARABINOSYL TRANSFERASE"/>
    <property type="match status" value="1"/>
</dbReference>
<feature type="transmembrane region" description="Helical" evidence="8">
    <location>
        <begin position="334"/>
        <end position="355"/>
    </location>
</feature>
<keyword evidence="2" id="KW-1003">Cell membrane</keyword>
<dbReference type="GO" id="GO:0010041">
    <property type="term" value="P:response to iron(III) ion"/>
    <property type="evidence" value="ECO:0007669"/>
    <property type="project" value="TreeGrafter"/>
</dbReference>
<keyword evidence="3" id="KW-0328">Glycosyltransferase</keyword>
<evidence type="ECO:0000259" key="9">
    <source>
        <dbReference type="Pfam" id="PF13231"/>
    </source>
</evidence>
<dbReference type="EMBL" id="BLKU01000005">
    <property type="protein sequence ID" value="GFG67385.1"/>
    <property type="molecule type" value="Genomic_DNA"/>
</dbReference>
<evidence type="ECO:0000256" key="3">
    <source>
        <dbReference type="ARBA" id="ARBA00022676"/>
    </source>
</evidence>
<dbReference type="AlphaFoldDB" id="A0AAX1J824"/>
<evidence type="ECO:0000256" key="6">
    <source>
        <dbReference type="ARBA" id="ARBA00022989"/>
    </source>
</evidence>
<keyword evidence="12" id="KW-1185">Reference proteome</keyword>
<evidence type="ECO:0000313" key="11">
    <source>
        <dbReference type="EMBL" id="QPI36645.1"/>
    </source>
</evidence>
<feature type="transmembrane region" description="Helical" evidence="8">
    <location>
        <begin position="54"/>
        <end position="74"/>
    </location>
</feature>
<dbReference type="InterPro" id="IPR050297">
    <property type="entry name" value="LipidA_mod_glycosyltrf_83"/>
</dbReference>